<dbReference type="NCBIfam" id="NF033664">
    <property type="entry name" value="PACE_transport"/>
    <property type="match status" value="1"/>
</dbReference>
<organism evidence="3 4">
    <name type="scientific">Vibrio ostreae</name>
    <dbReference type="NCBI Taxonomy" id="2841925"/>
    <lineage>
        <taxon>Bacteria</taxon>
        <taxon>Pseudomonadati</taxon>
        <taxon>Pseudomonadota</taxon>
        <taxon>Gammaproteobacteria</taxon>
        <taxon>Vibrionales</taxon>
        <taxon>Vibrionaceae</taxon>
        <taxon>Vibrio</taxon>
    </lineage>
</organism>
<feature type="transmembrane region" description="Helical" evidence="1">
    <location>
        <begin position="7"/>
        <end position="28"/>
    </location>
</feature>
<proteinExistence type="predicted"/>
<evidence type="ECO:0000313" key="3">
    <source>
        <dbReference type="EMBL" id="QXO19303.1"/>
    </source>
</evidence>
<feature type="domain" description="Chlorhexidine efflux transporter" evidence="2">
    <location>
        <begin position="2"/>
        <end position="63"/>
    </location>
</feature>
<feature type="transmembrane region" description="Helical" evidence="1">
    <location>
        <begin position="75"/>
        <end position="97"/>
    </location>
</feature>
<name>A0A975UCD1_9VIBR</name>
<gene>
    <name evidence="3" type="ORF">KNV97_09680</name>
</gene>
<dbReference type="Pfam" id="PF05232">
    <property type="entry name" value="BTP"/>
    <property type="match status" value="2"/>
</dbReference>
<dbReference type="InterPro" id="IPR058208">
    <property type="entry name" value="PACE"/>
</dbReference>
<keyword evidence="1" id="KW-0472">Membrane</keyword>
<dbReference type="Proteomes" id="UP000694232">
    <property type="component" value="Chromosome 1"/>
</dbReference>
<feature type="transmembrane region" description="Helical" evidence="1">
    <location>
        <begin position="34"/>
        <end position="54"/>
    </location>
</feature>
<evidence type="ECO:0000256" key="1">
    <source>
        <dbReference type="SAM" id="Phobius"/>
    </source>
</evidence>
<dbReference type="RefSeq" id="WP_218563413.1">
    <property type="nucleotide sequence ID" value="NZ_CP076643.1"/>
</dbReference>
<evidence type="ECO:0000313" key="4">
    <source>
        <dbReference type="Proteomes" id="UP000694232"/>
    </source>
</evidence>
<keyword evidence="4" id="KW-1185">Reference proteome</keyword>
<sequence length="139" mass="16000">MSGWERVFHAVSFELLALMCLVPVGALFSGQQATHLALVGLGLSLFTVAWNFLYNLMFDRIMQDVRSLRTLRLRVVHALGFEGSLVFVTVPVLAWVLRISLLEALVVEAGFLLFFFVYTIVFNWLYDKYQPYQRWFVTG</sequence>
<dbReference type="KEGG" id="vos:KNV97_09680"/>
<feature type="transmembrane region" description="Helical" evidence="1">
    <location>
        <begin position="109"/>
        <end position="126"/>
    </location>
</feature>
<dbReference type="AlphaFoldDB" id="A0A975UCD1"/>
<dbReference type="EMBL" id="CP076643">
    <property type="protein sequence ID" value="QXO19303.1"/>
    <property type="molecule type" value="Genomic_DNA"/>
</dbReference>
<reference evidence="3" key="1">
    <citation type="submission" date="2021-06" db="EMBL/GenBank/DDBJ databases">
        <title>Vibrio nov. sp., novel gut bacterium isolated from Yellow Sea oyster.</title>
        <authorList>
            <person name="Muhammad N."/>
            <person name="Nguyen T.H."/>
            <person name="Lee Y.-J."/>
            <person name="Ko J."/>
            <person name="Kim S.-G."/>
        </authorList>
    </citation>
    <scope>NUCLEOTIDE SEQUENCE</scope>
    <source>
        <strain evidence="3">OG9-811</strain>
    </source>
</reference>
<dbReference type="InterPro" id="IPR007896">
    <property type="entry name" value="BTP_bacteria"/>
</dbReference>
<accession>A0A975UCD1</accession>
<keyword evidence="1" id="KW-1133">Transmembrane helix</keyword>
<evidence type="ECO:0000259" key="2">
    <source>
        <dbReference type="Pfam" id="PF05232"/>
    </source>
</evidence>
<feature type="domain" description="Chlorhexidine efflux transporter" evidence="2">
    <location>
        <begin position="69"/>
        <end position="131"/>
    </location>
</feature>
<protein>
    <submittedName>
        <fullName evidence="3">PACE efflux transporter</fullName>
    </submittedName>
</protein>
<keyword evidence="1" id="KW-0812">Transmembrane</keyword>